<dbReference type="EC" id="3.2.1.78" evidence="3"/>
<evidence type="ECO:0000313" key="8">
    <source>
        <dbReference type="EMBL" id="KAJ6736293.1"/>
    </source>
</evidence>
<dbReference type="Gene3D" id="3.20.20.80">
    <property type="entry name" value="Glycosidases"/>
    <property type="match status" value="1"/>
</dbReference>
<dbReference type="PANTHER" id="PTHR31451">
    <property type="match status" value="1"/>
</dbReference>
<comment type="caution">
    <text evidence="8">The sequence shown here is derived from an EMBL/GenBank/DDBJ whole genome shotgun (WGS) entry which is preliminary data.</text>
</comment>
<dbReference type="InterPro" id="IPR001547">
    <property type="entry name" value="Glyco_hydro_5"/>
</dbReference>
<sequence>MRRWGLIFFVILLIQEQGLFLQVGADDGFMRINGVHLLLNGSPFYANGFNAYWLMYFATDTSQREKVTSVFREAKQHGLTLARTWAFNDGQDRALQVSPGSYNEQTFQGLDFVISEAKKSGIKLILSLVNNYENFGGRKQYVNWASSQGQAISSVDDFYTNSVVKGYYKNHIKTVLTRRNSITGVAYKDEPTIMAWELMNEPRCASDQSGRTIQAWITEMASYLKIHRWKSLVRSRLGRIPGIDFATVHSYPDQWLTDSGEESQQSFLNNWLSNHIQDAQNILHKPVLFTEFGKSLRTSSDSQRDQLFKTVYSAIYSSASSGGAAAGGMFWQLLTEGMDSFRDGYEVVFSQNPSTTSLIVDQSQKLNRIRKMYARLRNIEKWKRAHDIGNNGN</sequence>
<keyword evidence="4" id="KW-0378">Hydrolase</keyword>
<evidence type="ECO:0000256" key="2">
    <source>
        <dbReference type="ARBA" id="ARBA00005641"/>
    </source>
</evidence>
<reference evidence="8" key="1">
    <citation type="submission" date="2022-11" db="EMBL/GenBank/DDBJ databases">
        <authorList>
            <person name="Hyden B.L."/>
            <person name="Feng K."/>
            <person name="Yates T."/>
            <person name="Jawdy S."/>
            <person name="Smart L.B."/>
            <person name="Muchero W."/>
        </authorList>
    </citation>
    <scope>NUCLEOTIDE SEQUENCE</scope>
    <source>
        <tissue evidence="8">Shoot tip</tissue>
    </source>
</reference>
<evidence type="ECO:0000256" key="4">
    <source>
        <dbReference type="ARBA" id="ARBA00022801"/>
    </source>
</evidence>
<dbReference type="OrthoDB" id="406631at2759"/>
<organism evidence="8 9">
    <name type="scientific">Salix viminalis</name>
    <name type="common">Common osier</name>
    <name type="synonym">Basket willow</name>
    <dbReference type="NCBI Taxonomy" id="40686"/>
    <lineage>
        <taxon>Eukaryota</taxon>
        <taxon>Viridiplantae</taxon>
        <taxon>Streptophyta</taxon>
        <taxon>Embryophyta</taxon>
        <taxon>Tracheophyta</taxon>
        <taxon>Spermatophyta</taxon>
        <taxon>Magnoliopsida</taxon>
        <taxon>eudicotyledons</taxon>
        <taxon>Gunneridae</taxon>
        <taxon>Pentapetalae</taxon>
        <taxon>rosids</taxon>
        <taxon>fabids</taxon>
        <taxon>Malpighiales</taxon>
        <taxon>Salicaceae</taxon>
        <taxon>Saliceae</taxon>
        <taxon>Salix</taxon>
    </lineage>
</organism>
<comment type="similarity">
    <text evidence="2">Belongs to the glycosyl hydrolase 5 (cellulase A) family.</text>
</comment>
<dbReference type="GO" id="GO:0016985">
    <property type="term" value="F:mannan endo-1,4-beta-mannosidase activity"/>
    <property type="evidence" value="ECO:0007669"/>
    <property type="project" value="UniProtKB-EC"/>
</dbReference>
<evidence type="ECO:0000259" key="7">
    <source>
        <dbReference type="Pfam" id="PF26410"/>
    </source>
</evidence>
<dbReference type="SUPFAM" id="SSF51445">
    <property type="entry name" value="(Trans)glycosidases"/>
    <property type="match status" value="1"/>
</dbReference>
<dbReference type="InterPro" id="IPR045053">
    <property type="entry name" value="MAN-like"/>
</dbReference>
<evidence type="ECO:0000256" key="6">
    <source>
        <dbReference type="SAM" id="SignalP"/>
    </source>
</evidence>
<accession>A0A9Q0UUE8</accession>
<dbReference type="AlphaFoldDB" id="A0A9Q0UUE8"/>
<dbReference type="Pfam" id="PF26410">
    <property type="entry name" value="GH5_mannosidase"/>
    <property type="match status" value="1"/>
</dbReference>
<feature type="chain" id="PRO_5040421177" description="mannan endo-1,4-beta-mannosidase" evidence="6">
    <location>
        <begin position="21"/>
        <end position="393"/>
    </location>
</feature>
<name>A0A9Q0UUE8_SALVM</name>
<protein>
    <recommendedName>
        <fullName evidence="3">mannan endo-1,4-beta-mannosidase</fullName>
        <ecNumber evidence="3">3.2.1.78</ecNumber>
    </recommendedName>
</protein>
<comment type="catalytic activity">
    <reaction evidence="1">
        <text>Random hydrolysis of (1-&gt;4)-beta-D-mannosidic linkages in mannans, galactomannans and glucomannans.</text>
        <dbReference type="EC" id="3.2.1.78"/>
    </reaction>
</comment>
<keyword evidence="5" id="KW-0326">Glycosidase</keyword>
<dbReference type="Proteomes" id="UP001151529">
    <property type="component" value="Chromosome 5"/>
</dbReference>
<evidence type="ECO:0000256" key="3">
    <source>
        <dbReference type="ARBA" id="ARBA00012706"/>
    </source>
</evidence>
<keyword evidence="6" id="KW-0732">Signal</keyword>
<feature type="domain" description="Glycoside hydrolase family 5" evidence="7">
    <location>
        <begin position="29"/>
        <end position="332"/>
    </location>
</feature>
<evidence type="ECO:0000256" key="1">
    <source>
        <dbReference type="ARBA" id="ARBA00001678"/>
    </source>
</evidence>
<dbReference type="EMBL" id="JAPFFL010000003">
    <property type="protein sequence ID" value="KAJ6736293.1"/>
    <property type="molecule type" value="Genomic_DNA"/>
</dbReference>
<evidence type="ECO:0000256" key="5">
    <source>
        <dbReference type="ARBA" id="ARBA00023295"/>
    </source>
</evidence>
<dbReference type="InterPro" id="IPR017853">
    <property type="entry name" value="GH"/>
</dbReference>
<keyword evidence="9" id="KW-1185">Reference proteome</keyword>
<dbReference type="GO" id="GO:0000272">
    <property type="term" value="P:polysaccharide catabolic process"/>
    <property type="evidence" value="ECO:0007669"/>
    <property type="project" value="InterPro"/>
</dbReference>
<dbReference type="PANTHER" id="PTHR31451:SF60">
    <property type="entry name" value="MANNAN ENDO-1,4-BETA-MANNOSIDASE 1"/>
    <property type="match status" value="1"/>
</dbReference>
<evidence type="ECO:0000313" key="9">
    <source>
        <dbReference type="Proteomes" id="UP001151529"/>
    </source>
</evidence>
<reference evidence="8" key="2">
    <citation type="journal article" date="2023" name="Int. J. Mol. Sci.">
        <title>De Novo Assembly and Annotation of 11 Diverse Shrub Willow (Salix) Genomes Reveals Novel Gene Organization in Sex-Linked Regions.</title>
        <authorList>
            <person name="Hyden B."/>
            <person name="Feng K."/>
            <person name="Yates T.B."/>
            <person name="Jawdy S."/>
            <person name="Cereghino C."/>
            <person name="Smart L.B."/>
            <person name="Muchero W."/>
        </authorList>
    </citation>
    <scope>NUCLEOTIDE SEQUENCE [LARGE SCALE GENOMIC DNA]</scope>
    <source>
        <tissue evidence="8">Shoot tip</tissue>
    </source>
</reference>
<proteinExistence type="inferred from homology"/>
<feature type="signal peptide" evidence="6">
    <location>
        <begin position="1"/>
        <end position="20"/>
    </location>
</feature>
<gene>
    <name evidence="8" type="ORF">OIU85_018492</name>
</gene>